<protein>
    <recommendedName>
        <fullName evidence="1">DUF4037 domain-containing protein</fullName>
    </recommendedName>
</protein>
<reference evidence="2 3" key="1">
    <citation type="submission" date="2021-01" db="EMBL/GenBank/DDBJ databases">
        <title>Genomic Encyclopedia of Type Strains, Phase IV (KMG-IV): sequencing the most valuable type-strain genomes for metagenomic binning, comparative biology and taxonomic classification.</title>
        <authorList>
            <person name="Goeker M."/>
        </authorList>
    </citation>
    <scope>NUCLEOTIDE SEQUENCE [LARGE SCALE GENOMIC DNA]</scope>
    <source>
        <strain evidence="2 3">DSM 24834</strain>
    </source>
</reference>
<dbReference type="Proteomes" id="UP001646157">
    <property type="component" value="Unassembled WGS sequence"/>
</dbReference>
<gene>
    <name evidence="2" type="ORF">JOC86_000668</name>
</gene>
<dbReference type="InterPro" id="IPR025117">
    <property type="entry name" value="DUF4037"/>
</dbReference>
<dbReference type="Pfam" id="PF13228">
    <property type="entry name" value="DUF4037"/>
    <property type="match status" value="1"/>
</dbReference>
<evidence type="ECO:0000313" key="2">
    <source>
        <dbReference type="EMBL" id="MBM7584131.1"/>
    </source>
</evidence>
<dbReference type="EMBL" id="JAFBDZ010000001">
    <property type="protein sequence ID" value="MBM7584131.1"/>
    <property type="molecule type" value="Genomic_DNA"/>
</dbReference>
<name>A0ABS2N8E1_9BACI</name>
<dbReference type="InterPro" id="IPR043519">
    <property type="entry name" value="NT_sf"/>
</dbReference>
<evidence type="ECO:0000313" key="3">
    <source>
        <dbReference type="Proteomes" id="UP001646157"/>
    </source>
</evidence>
<comment type="caution">
    <text evidence="2">The sequence shown here is derived from an EMBL/GenBank/DDBJ whole genome shotgun (WGS) entry which is preliminary data.</text>
</comment>
<dbReference type="SUPFAM" id="SSF81301">
    <property type="entry name" value="Nucleotidyltransferase"/>
    <property type="match status" value="1"/>
</dbReference>
<proteinExistence type="predicted"/>
<organism evidence="2 3">
    <name type="scientific">Rossellomorea pakistanensis</name>
    <dbReference type="NCBI Taxonomy" id="992288"/>
    <lineage>
        <taxon>Bacteria</taxon>
        <taxon>Bacillati</taxon>
        <taxon>Bacillota</taxon>
        <taxon>Bacilli</taxon>
        <taxon>Bacillales</taxon>
        <taxon>Bacillaceae</taxon>
        <taxon>Rossellomorea</taxon>
    </lineage>
</organism>
<dbReference type="Gene3D" id="3.30.460.10">
    <property type="entry name" value="Beta Polymerase, domain 2"/>
    <property type="match status" value="1"/>
</dbReference>
<keyword evidence="3" id="KW-1185">Reference proteome</keyword>
<evidence type="ECO:0000259" key="1">
    <source>
        <dbReference type="Pfam" id="PF13228"/>
    </source>
</evidence>
<sequence>MVRIEKLLKMAEKQADIYKENKKMAAIMIAGSVSRGSSDEHSDIELHIFWNEPISDVDRLRMINRCKGEVIDFHPYEEEEWSESYKVGEVKFEISHFLVSTIENWCHEILHHNDHNEDKQCIISSVVDGIPIYGREIIGTWKNTLKKFPDELKKKIITENFTFSGRWNHRYALLEREDFLVLYDSVIEVEKKLMRILFALNGMYVQNPKFKWLRKSLNQMEIKPQDCYERFTYVLKNAYQEQGLRELDNLITEVKSLTNQ</sequence>
<feature type="domain" description="DUF4037" evidence="1">
    <location>
        <begin position="126"/>
        <end position="213"/>
    </location>
</feature>
<accession>A0ABS2N8E1</accession>